<protein>
    <submittedName>
        <fullName evidence="1">Uncharacterized protein</fullName>
    </submittedName>
</protein>
<dbReference type="AlphaFoldDB" id="A0A832UZF7"/>
<proteinExistence type="predicted"/>
<name>A0A832UZF7_9ARCH</name>
<accession>A0A832UZF7</accession>
<sequence length="124" mass="14367">MGILRRRRPSEAVETVTVTFVFTPGNDIARAFFRPDHKEFLVTSGAQKQYIRLETESRKSREPQTDYPLQIPKGEECEFSEPGSDPKLVVILNGKRLKRKGRSIHANLGKIKKDTRFEFELLYE</sequence>
<gene>
    <name evidence="1" type="ORF">H1011_00180</name>
</gene>
<reference evidence="1 2" key="1">
    <citation type="journal article" name="Nat. Commun.">
        <title>Undinarchaeota illuminate DPANN phylogeny and the impact of gene transfer on archaeal evolution.</title>
        <authorList>
            <person name="Dombrowski N."/>
            <person name="Williams T.A."/>
            <person name="Sun J."/>
            <person name="Woodcroft B.J."/>
            <person name="Lee J.H."/>
            <person name="Minh B.Q."/>
            <person name="Rinke C."/>
            <person name="Spang A."/>
        </authorList>
    </citation>
    <scope>NUCLEOTIDE SEQUENCE [LARGE SCALE GENOMIC DNA]</scope>
    <source>
        <strain evidence="1">MAG_bin17</strain>
    </source>
</reference>
<organism evidence="1 2">
    <name type="scientific">Candidatus Undinarchaeum marinum</name>
    <dbReference type="NCBI Taxonomy" id="2756141"/>
    <lineage>
        <taxon>Archaea</taxon>
        <taxon>Candidatus Undinarchaeota</taxon>
        <taxon>Candidatus Undinarchaeia</taxon>
        <taxon>Candidatus Undinarchaeales</taxon>
        <taxon>Candidatus Undinarchaeaceae</taxon>
        <taxon>Candidatus Undinarchaeum</taxon>
    </lineage>
</organism>
<evidence type="ECO:0000313" key="2">
    <source>
        <dbReference type="Proteomes" id="UP000604391"/>
    </source>
</evidence>
<dbReference type="EMBL" id="DVAD01000001">
    <property type="protein sequence ID" value="HIJ99230.1"/>
    <property type="molecule type" value="Genomic_DNA"/>
</dbReference>
<comment type="caution">
    <text evidence="1">The sequence shown here is derived from an EMBL/GenBank/DDBJ whole genome shotgun (WGS) entry which is preliminary data.</text>
</comment>
<dbReference type="Proteomes" id="UP000604391">
    <property type="component" value="Unassembled WGS sequence"/>
</dbReference>
<keyword evidence="2" id="KW-1185">Reference proteome</keyword>
<evidence type="ECO:0000313" key="1">
    <source>
        <dbReference type="EMBL" id="HIJ99230.1"/>
    </source>
</evidence>